<dbReference type="Proteomes" id="UP000318833">
    <property type="component" value="Unassembled WGS sequence"/>
</dbReference>
<dbReference type="AlphaFoldDB" id="A0A554VAT5"/>
<dbReference type="EMBL" id="VLNR01000114">
    <property type="protein sequence ID" value="TSE03390.1"/>
    <property type="molecule type" value="Genomic_DNA"/>
</dbReference>
<name>A0A554VAT5_9FLAO</name>
<keyword evidence="2" id="KW-1185">Reference proteome</keyword>
<dbReference type="OrthoDB" id="9899915at2"/>
<gene>
    <name evidence="1" type="ORF">FOF46_29425</name>
</gene>
<organism evidence="1 2">
    <name type="scientific">Aquimarina algiphila</name>
    <dbReference type="NCBI Taxonomy" id="2047982"/>
    <lineage>
        <taxon>Bacteria</taxon>
        <taxon>Pseudomonadati</taxon>
        <taxon>Bacteroidota</taxon>
        <taxon>Flavobacteriia</taxon>
        <taxon>Flavobacteriales</taxon>
        <taxon>Flavobacteriaceae</taxon>
        <taxon>Aquimarina</taxon>
    </lineage>
</organism>
<protein>
    <submittedName>
        <fullName evidence="1">Uncharacterized protein</fullName>
    </submittedName>
</protein>
<evidence type="ECO:0000313" key="2">
    <source>
        <dbReference type="Proteomes" id="UP000318833"/>
    </source>
</evidence>
<dbReference type="RefSeq" id="WP_143919014.1">
    <property type="nucleotide sequence ID" value="NZ_CANMXV010000115.1"/>
</dbReference>
<proteinExistence type="predicted"/>
<comment type="caution">
    <text evidence="1">The sequence shown here is derived from an EMBL/GenBank/DDBJ whole genome shotgun (WGS) entry which is preliminary data.</text>
</comment>
<reference evidence="1 2" key="1">
    <citation type="submission" date="2019-07" db="EMBL/GenBank/DDBJ databases">
        <title>The draft genome sequence of Aquimarina algiphila M91.</title>
        <authorList>
            <person name="Meng X."/>
        </authorList>
    </citation>
    <scope>NUCLEOTIDE SEQUENCE [LARGE SCALE GENOMIC DNA]</scope>
    <source>
        <strain evidence="1 2">M91</strain>
    </source>
</reference>
<evidence type="ECO:0000313" key="1">
    <source>
        <dbReference type="EMBL" id="TSE03390.1"/>
    </source>
</evidence>
<sequence length="170" mass="19059">MKISNNNPFTKTIKTVHFLFSDSTPFSLSEVLKNSSSGLEFSEDYLKVSVLPENVRIASGQKEGKSGASWSHRIALHINEQNEEIRKMLDSYDNGLVIPCLETTGGTIHVYGNRNQPLSFSYKDVESLDNIQLIGHEIIVKGDTYHSYKVINTVDFYSPSRLASWLATSL</sequence>
<accession>A0A554VAT5</accession>